<dbReference type="Proteomes" id="UP000494165">
    <property type="component" value="Unassembled WGS sequence"/>
</dbReference>
<proteinExistence type="predicted"/>
<comment type="caution">
    <text evidence="1">The sequence shown here is derived from an EMBL/GenBank/DDBJ whole genome shotgun (WGS) entry which is preliminary data.</text>
</comment>
<sequence>MPPVIPVKSLYSIVLDKVTSTLYHSAATGNFNSDDVRKYLLCVLHSGIRQDLISSATKKYKADTGTVRFSTACKYNTYKLFDLIGLVLDSTIKRLHPIDQDSFLWINECHELFSCLENCQAVGLEELSVRVRINPRHDLEFVSIMNTTFHRVLYKMTNLRVLILRSICDNEMLRLIGEHCPKLEHLDMTSSWLVDDRGIRHLLLKNPMSFYENDYSTSADCEKTACCAHLKVVRIQDTNTTELGVIMLLLFIPQLRSLGGFIYYRNVGDAILSLLDWKPSLFLRLTDLWDTHLPDGKSEKLIYALPGLQSLYTRGTYLPRISAWKFLTSLTIDFDFRDFGALLEDFLAVCGPRLQKLAIVDQVHAMNLESMCQLCPALTELTAKICCDIKDGRWRMSPKSRMPLLKIAKVRLETAEVLPALLSCTPELTNLEIFYEQDGTSPDLDDVILSQALQSAKHAADPPCLELLYIRTESSLGWLGLMDLLTFCPNLKCVGDLYHWSALDKTSLEQLEELTIIRNWNLTILFQGVRLSAGNFLKM</sequence>
<dbReference type="SUPFAM" id="SSF52047">
    <property type="entry name" value="RNI-like"/>
    <property type="match status" value="1"/>
</dbReference>
<keyword evidence="2" id="KW-1185">Reference proteome</keyword>
<dbReference type="EMBL" id="CADEPI010000068">
    <property type="protein sequence ID" value="CAB3372071.1"/>
    <property type="molecule type" value="Genomic_DNA"/>
</dbReference>
<reference evidence="1 2" key="1">
    <citation type="submission" date="2020-04" db="EMBL/GenBank/DDBJ databases">
        <authorList>
            <person name="Alioto T."/>
            <person name="Alioto T."/>
            <person name="Gomez Garrido J."/>
        </authorList>
    </citation>
    <scope>NUCLEOTIDE SEQUENCE [LARGE SCALE GENOMIC DNA]</scope>
</reference>
<name>A0A8S1CWA4_9INSE</name>
<evidence type="ECO:0000313" key="2">
    <source>
        <dbReference type="Proteomes" id="UP000494165"/>
    </source>
</evidence>
<protein>
    <submittedName>
        <fullName evidence="1">Uncharacterized protein</fullName>
    </submittedName>
</protein>
<organism evidence="1 2">
    <name type="scientific">Cloeon dipterum</name>
    <dbReference type="NCBI Taxonomy" id="197152"/>
    <lineage>
        <taxon>Eukaryota</taxon>
        <taxon>Metazoa</taxon>
        <taxon>Ecdysozoa</taxon>
        <taxon>Arthropoda</taxon>
        <taxon>Hexapoda</taxon>
        <taxon>Insecta</taxon>
        <taxon>Pterygota</taxon>
        <taxon>Palaeoptera</taxon>
        <taxon>Ephemeroptera</taxon>
        <taxon>Pisciforma</taxon>
        <taxon>Baetidae</taxon>
        <taxon>Cloeon</taxon>
    </lineage>
</organism>
<evidence type="ECO:0000313" key="1">
    <source>
        <dbReference type="EMBL" id="CAB3372071.1"/>
    </source>
</evidence>
<dbReference type="AlphaFoldDB" id="A0A8S1CWA4"/>
<dbReference type="OrthoDB" id="16120at2759"/>
<accession>A0A8S1CWA4</accession>
<dbReference type="Gene3D" id="3.80.10.10">
    <property type="entry name" value="Ribonuclease Inhibitor"/>
    <property type="match status" value="2"/>
</dbReference>
<gene>
    <name evidence="1" type="ORF">CLODIP_2_CD06516</name>
</gene>
<dbReference type="InterPro" id="IPR032675">
    <property type="entry name" value="LRR_dom_sf"/>
</dbReference>